<reference evidence="6" key="1">
    <citation type="submission" date="2020-11" db="EMBL/GenBank/DDBJ databases">
        <authorList>
            <consortium name="DOE Joint Genome Institute"/>
            <person name="Ahrendt S."/>
            <person name="Riley R."/>
            <person name="Andreopoulos W."/>
            <person name="Labutti K."/>
            <person name="Pangilinan J."/>
            <person name="Ruiz-Duenas F.J."/>
            <person name="Barrasa J.M."/>
            <person name="Sanchez-Garcia M."/>
            <person name="Camarero S."/>
            <person name="Miyauchi S."/>
            <person name="Serrano A."/>
            <person name="Linde D."/>
            <person name="Babiker R."/>
            <person name="Drula E."/>
            <person name="Ayuso-Fernandez I."/>
            <person name="Pacheco R."/>
            <person name="Padilla G."/>
            <person name="Ferreira P."/>
            <person name="Barriuso J."/>
            <person name="Kellner H."/>
            <person name="Castanera R."/>
            <person name="Alfaro M."/>
            <person name="Ramirez L."/>
            <person name="Pisabarro A.G."/>
            <person name="Kuo A."/>
            <person name="Tritt A."/>
            <person name="Lipzen A."/>
            <person name="He G."/>
            <person name="Yan M."/>
            <person name="Ng V."/>
            <person name="Cullen D."/>
            <person name="Martin F."/>
            <person name="Rosso M.-N."/>
            <person name="Henrissat B."/>
            <person name="Hibbett D."/>
            <person name="Martinez A.T."/>
            <person name="Grigoriev I.V."/>
        </authorList>
    </citation>
    <scope>NUCLEOTIDE SEQUENCE</scope>
    <source>
        <strain evidence="6">CBS 247.69</strain>
    </source>
</reference>
<keyword evidence="3" id="KW-0862">Zinc</keyword>
<dbReference type="PROSITE" id="PS01359">
    <property type="entry name" value="ZF_PHD_1"/>
    <property type="match status" value="1"/>
</dbReference>
<evidence type="ECO:0000256" key="4">
    <source>
        <dbReference type="SAM" id="MobiDB-lite"/>
    </source>
</evidence>
<dbReference type="InterPro" id="IPR001965">
    <property type="entry name" value="Znf_PHD"/>
</dbReference>
<dbReference type="InterPro" id="IPR011011">
    <property type="entry name" value="Znf_FYVE_PHD"/>
</dbReference>
<name>A0A9P6CCD2_9AGAR</name>
<dbReference type="OrthoDB" id="2691851at2759"/>
<feature type="region of interest" description="Disordered" evidence="4">
    <location>
        <begin position="1307"/>
        <end position="1359"/>
    </location>
</feature>
<dbReference type="GO" id="GO:0008270">
    <property type="term" value="F:zinc ion binding"/>
    <property type="evidence" value="ECO:0007669"/>
    <property type="project" value="UniProtKB-KW"/>
</dbReference>
<dbReference type="EMBL" id="MU150482">
    <property type="protein sequence ID" value="KAF9455979.1"/>
    <property type="molecule type" value="Genomic_DNA"/>
</dbReference>
<evidence type="ECO:0000256" key="2">
    <source>
        <dbReference type="ARBA" id="ARBA00022771"/>
    </source>
</evidence>
<keyword evidence="7" id="KW-1185">Reference proteome</keyword>
<feature type="domain" description="Zinc finger PHD-type" evidence="5">
    <location>
        <begin position="1453"/>
        <end position="1503"/>
    </location>
</feature>
<feature type="region of interest" description="Disordered" evidence="4">
    <location>
        <begin position="1393"/>
        <end position="1422"/>
    </location>
</feature>
<dbReference type="Gene3D" id="3.30.40.10">
    <property type="entry name" value="Zinc/RING finger domain, C3HC4 (zinc finger)"/>
    <property type="match status" value="1"/>
</dbReference>
<feature type="compositionally biased region" description="Acidic residues" evidence="4">
    <location>
        <begin position="1315"/>
        <end position="1329"/>
    </location>
</feature>
<accession>A0A9P6CCD2</accession>
<keyword evidence="2" id="KW-0863">Zinc-finger</keyword>
<dbReference type="InterPro" id="IPR019786">
    <property type="entry name" value="Zinc_finger_PHD-type_CS"/>
</dbReference>
<dbReference type="Proteomes" id="UP000807353">
    <property type="component" value="Unassembled WGS sequence"/>
</dbReference>
<dbReference type="SUPFAM" id="SSF57903">
    <property type="entry name" value="FYVE/PHD zinc finger"/>
    <property type="match status" value="1"/>
</dbReference>
<comment type="caution">
    <text evidence="6">The sequence shown here is derived from an EMBL/GenBank/DDBJ whole genome shotgun (WGS) entry which is preliminary data.</text>
</comment>
<organism evidence="6 7">
    <name type="scientific">Collybia nuda</name>
    <dbReference type="NCBI Taxonomy" id="64659"/>
    <lineage>
        <taxon>Eukaryota</taxon>
        <taxon>Fungi</taxon>
        <taxon>Dikarya</taxon>
        <taxon>Basidiomycota</taxon>
        <taxon>Agaricomycotina</taxon>
        <taxon>Agaricomycetes</taxon>
        <taxon>Agaricomycetidae</taxon>
        <taxon>Agaricales</taxon>
        <taxon>Tricholomatineae</taxon>
        <taxon>Clitocybaceae</taxon>
        <taxon>Collybia</taxon>
    </lineage>
</organism>
<evidence type="ECO:0000313" key="6">
    <source>
        <dbReference type="EMBL" id="KAF9455979.1"/>
    </source>
</evidence>
<dbReference type="InterPro" id="IPR013083">
    <property type="entry name" value="Znf_RING/FYVE/PHD"/>
</dbReference>
<gene>
    <name evidence="6" type="ORF">BDZ94DRAFT_1302808</name>
</gene>
<evidence type="ECO:0000256" key="3">
    <source>
        <dbReference type="ARBA" id="ARBA00022833"/>
    </source>
</evidence>
<evidence type="ECO:0000259" key="5">
    <source>
        <dbReference type="SMART" id="SM00249"/>
    </source>
</evidence>
<proteinExistence type="predicted"/>
<evidence type="ECO:0000256" key="1">
    <source>
        <dbReference type="ARBA" id="ARBA00022723"/>
    </source>
</evidence>
<protein>
    <recommendedName>
        <fullName evidence="5">Zinc finger PHD-type domain-containing protein</fullName>
    </recommendedName>
</protein>
<dbReference type="SMART" id="SM00249">
    <property type="entry name" value="PHD"/>
    <property type="match status" value="1"/>
</dbReference>
<evidence type="ECO:0000313" key="7">
    <source>
        <dbReference type="Proteomes" id="UP000807353"/>
    </source>
</evidence>
<sequence length="1515" mass="166883">MSPTHVIQRLRAAANQLPLSVAEGTPEDALAGFAEDPKSLTDPTMGPDELWEEFLNAKLKAHLGWGVESSGAELVRRGSLGISGLLGFVEYFIMERGVSVALFEEKLNHLLEEIDTILIKAGTTPTSQTVPLERQKQSISIQEGRPTKIPKNLPIIRPNTPIDVDAILDPGIDGISTQSCKGFILTLQPGQSPLLAYPFGIHDHITIPWDYSVMNGIMTLRARSCDGTQAAGSMSCIPCQELENNEKLQGILRRMADGAHENAHYAYYGFSGMVELLRQKNVQLEALRLKGLNHARRLKGQAASLSDHKRFLVAVASGKFERVERLVRVALRQRRGIQGIIKLYHSAAAGVYSPKGYTEEDDMCGLLLWKLGGNRIAQIAHRALGLPGVTTLRNRSTMPPIIPSPSSPTTNKIGKNIDACFVLMFNEIAIEKCLRWDPSTNIFLGVCREHSKGVSLEFNSEGDLEELFDSLDNNKVHYAGEATIAALGILSQHSRLYAARPILISGDCKKEDGEEHAEVIRTVLEAVENKKETTKLRVVSIASDGETRRGAAFVILTFKHDLPPTSNMFLLLSSLQLMNLQVGEDDLTCDKDWKHVFKRIQNLLIRTRGVVIQGFRVTPSIIKTHLQSAGLSSAHIHSLFNPDDKQNVKMAFDLLKDIWSLPPATEAESKRPGFSRGREALRILGKLLHHIVFPYLCVDLSLSEQLEHLSAAPHLLLVLYCKGGKEFFPTLLFTDIMIMIKNVFFCVAKAKVDDPEGYFWIILLGTDRLEELFGILHTMIGNDANLDIYQLVGRLTGTTEVSNILAKYPQWDRSPRRLNVPAITRDSKELPDKADHIKPASWRGDVSVGCVTLLTCWRRGRRLVEDECPFARNVLRTIDTVPGADILSPNGVLIINVPLDNDDHKNDNTDVAPSLATAESPAIVISFSPADISEVSHITQYDSAFGSPCLILQEPIATLISYEKKHFLCIGEVNNIQVDGQIVEQVGLDILHEDTVKISYQVLGIVPATNVDDPELTHDWRSCAISERTFSVPGRLIQPINPAVSTRIPGNPYYLFESGVLLSHAANAIEQLAVRDVKLVPKVPPSSDLPYREASGKACFICESDDNHEEIEDDGLSMCPNCSPTFLFDPKQGQHILSHIGAHILYDVKVDRAAEPCGLCLQPSSKCQFVLVKGKGAKGGLRIKSVSPKPCANMLNFAYGVAVKSTTSLPCSNVPIKCPLCSYDAPAIWHYNMKNHFTRAHPSAEPSKYKTLWTLDNFEKEEMKKVWAARLKVPVKQNKKPNTPALVISQVHSSRLALRISSVPNNAVTAPGITSEEEFITDPENDDDSTPPPDPGSSDGYNSDDDMYFPLGPEPPRAQSIAQPCEVAMDETLDPNTSASMPPLEPIDHLIPLSSTTPPAPRLKTLGPSDVPTPETVPDGRQPVASAAIDDEVASGTRLQRKRKVLDVGNLSQCLCGNTVFREQTTNGEAVRCKRSGCETEWYHLICIELEMAPRNWICDACMASGEARGGKRRT</sequence>
<keyword evidence="1" id="KW-0479">Metal-binding</keyword>